<dbReference type="GO" id="GO:0000030">
    <property type="term" value="F:mannosyltransferase activity"/>
    <property type="evidence" value="ECO:0007669"/>
    <property type="project" value="TreeGrafter"/>
</dbReference>
<comment type="subcellular location">
    <subcellularLocation>
        <location evidence="1">Membrane</location>
        <topology evidence="1">Multi-pass membrane protein</topology>
    </subcellularLocation>
</comment>
<feature type="transmembrane region" description="Helical" evidence="8">
    <location>
        <begin position="343"/>
        <end position="364"/>
    </location>
</feature>
<evidence type="ECO:0000256" key="4">
    <source>
        <dbReference type="ARBA" id="ARBA00022679"/>
    </source>
</evidence>
<evidence type="ECO:0000256" key="7">
    <source>
        <dbReference type="ARBA" id="ARBA00023136"/>
    </source>
</evidence>
<reference evidence="9 10" key="1">
    <citation type="submission" date="2020-04" db="EMBL/GenBank/DDBJ databases">
        <authorList>
            <person name="Wallbank WR R."/>
            <person name="Pardo Diaz C."/>
            <person name="Kozak K."/>
            <person name="Martin S."/>
            <person name="Jiggins C."/>
            <person name="Moest M."/>
            <person name="Warren A I."/>
            <person name="Byers J.R.P. K."/>
            <person name="Montejo-Kovacevich G."/>
            <person name="Yen C E."/>
        </authorList>
    </citation>
    <scope>NUCLEOTIDE SEQUENCE [LARGE SCALE GENOMIC DNA]</scope>
</reference>
<keyword evidence="7 8" id="KW-0472">Membrane</keyword>
<feature type="transmembrane region" description="Helical" evidence="8">
    <location>
        <begin position="246"/>
        <end position="275"/>
    </location>
</feature>
<dbReference type="PANTHER" id="PTHR31488:SF1">
    <property type="entry name" value="C-MANNOSYLTRANSFERASE DPY19L1"/>
    <property type="match status" value="1"/>
</dbReference>
<name>A0A8S0YRR1_ARCPL</name>
<organism evidence="9 10">
    <name type="scientific">Arctia plantaginis</name>
    <name type="common">Wood tiger moth</name>
    <name type="synonym">Phalaena plantaginis</name>
    <dbReference type="NCBI Taxonomy" id="874455"/>
    <lineage>
        <taxon>Eukaryota</taxon>
        <taxon>Metazoa</taxon>
        <taxon>Ecdysozoa</taxon>
        <taxon>Arthropoda</taxon>
        <taxon>Hexapoda</taxon>
        <taxon>Insecta</taxon>
        <taxon>Pterygota</taxon>
        <taxon>Neoptera</taxon>
        <taxon>Endopterygota</taxon>
        <taxon>Lepidoptera</taxon>
        <taxon>Glossata</taxon>
        <taxon>Ditrysia</taxon>
        <taxon>Noctuoidea</taxon>
        <taxon>Erebidae</taxon>
        <taxon>Arctiinae</taxon>
        <taxon>Arctia</taxon>
    </lineage>
</organism>
<proteinExistence type="inferred from homology"/>
<dbReference type="InterPro" id="IPR018732">
    <property type="entry name" value="Dpy-19/Dpy-19-like"/>
</dbReference>
<sequence>MDENKMEPKITDKKRFSSKKIVRGCLLATIAFSLGYLHYRYVSHLFENDRNFAYLSEMEREMSFRTEMGFYYSYFKTMVEERQFIAAISKLMYDRLVEFPKDVNAVNRFNIHPEVVIGALYRYLEPYINTTTNRQCHMVDRGGDLAPVESCVGIGQPVFFYLEAIWWLAGLTVAALFLYAATISECLLGGLLAVAQYFANHTECTRVQWAPNERENLAAPFLLLQTWLVTVQLRDNQRRTTFQLQVSIFILNSLCLLFWQFSQFIFLTQTAIFFVMEQLRIIDVKSLCIFLHSHFCGLHMAVLLLQGNDMLKSSLYASFFLIVSCYCLFFSSFRIKIQNRMDLFVEAWLVLLRIAIVTVASLYLKKIISNFLEVQEDSHIWDILYSKLTNFKTFHTLIYTCTEVFDFLPFSTIQKLLRSFLIPFVLLGIVNVCHYWVSNSVKETEKEIEDEINKIEKDGDISDESDSGIENSDTKTSKENAVTDLDLLDKEIKSKIECKENTSVERDLLILFLRNLRVDPGIFYSISQMVVFGVMAVFVMRLKLLFVPQMCVVSSLMMNSSYYAVPKSYMRYIPFFWIVSMTPLVQELIHSVSEEMSFIGEFSDLQQEQLMEWIISETPATAAFAGSMPILATIMLITRRPIVAHPHYEHLEARERAYAVYKTYGRFTPNELYQELNKLRATHLVVENKYCYGKSSKGCSFNDIWDTETPWLSDRESTCHVLLTQRVDHFFRVFSNRHYTVFSVHDFSVRYMPRSFDT</sequence>
<evidence type="ECO:0000313" key="9">
    <source>
        <dbReference type="EMBL" id="CAB3222459.1"/>
    </source>
</evidence>
<feature type="transmembrane region" description="Helical" evidence="8">
    <location>
        <begin position="521"/>
        <end position="540"/>
    </location>
</feature>
<keyword evidence="3" id="KW-0328">Glycosyltransferase</keyword>
<evidence type="ECO:0008006" key="11">
    <source>
        <dbReference type="Google" id="ProtNLM"/>
    </source>
</evidence>
<evidence type="ECO:0000256" key="1">
    <source>
        <dbReference type="ARBA" id="ARBA00004141"/>
    </source>
</evidence>
<dbReference type="Proteomes" id="UP000494106">
    <property type="component" value="Unassembled WGS sequence"/>
</dbReference>
<dbReference type="EMBL" id="CADEBC010000088">
    <property type="protein sequence ID" value="CAB3222459.1"/>
    <property type="molecule type" value="Genomic_DNA"/>
</dbReference>
<evidence type="ECO:0000256" key="6">
    <source>
        <dbReference type="ARBA" id="ARBA00022989"/>
    </source>
</evidence>
<evidence type="ECO:0000256" key="8">
    <source>
        <dbReference type="SAM" id="Phobius"/>
    </source>
</evidence>
<feature type="transmembrane region" description="Helical" evidence="8">
    <location>
        <begin position="165"/>
        <end position="195"/>
    </location>
</feature>
<keyword evidence="10" id="KW-1185">Reference proteome</keyword>
<keyword evidence="5 8" id="KW-0812">Transmembrane</keyword>
<protein>
    <recommendedName>
        <fullName evidence="11">C-mannosyltransferase DPY19L1</fullName>
    </recommendedName>
</protein>
<dbReference type="OrthoDB" id="6019623at2759"/>
<gene>
    <name evidence="9" type="ORF">APLA_LOCUS1078</name>
</gene>
<keyword evidence="6 8" id="KW-1133">Transmembrane helix</keyword>
<feature type="transmembrane region" description="Helical" evidence="8">
    <location>
        <begin position="313"/>
        <end position="331"/>
    </location>
</feature>
<dbReference type="AlphaFoldDB" id="A0A8S0YRR1"/>
<keyword evidence="4" id="KW-0808">Transferase</keyword>
<evidence type="ECO:0000256" key="5">
    <source>
        <dbReference type="ARBA" id="ARBA00022692"/>
    </source>
</evidence>
<evidence type="ECO:0000313" key="10">
    <source>
        <dbReference type="Proteomes" id="UP000494106"/>
    </source>
</evidence>
<evidence type="ECO:0000256" key="3">
    <source>
        <dbReference type="ARBA" id="ARBA00022676"/>
    </source>
</evidence>
<dbReference type="PANTHER" id="PTHR31488">
    <property type="entry name" value="DPY-19-LIKE 1, LIKE (H. SAPIENS)"/>
    <property type="match status" value="1"/>
</dbReference>
<comment type="similarity">
    <text evidence="2">Belongs to the dpy-19 family.</text>
</comment>
<evidence type="ECO:0000256" key="2">
    <source>
        <dbReference type="ARBA" id="ARBA00008744"/>
    </source>
</evidence>
<comment type="caution">
    <text evidence="9">The sequence shown here is derived from an EMBL/GenBank/DDBJ whole genome shotgun (WGS) entry which is preliminary data.</text>
</comment>
<accession>A0A8S0YRR1</accession>
<feature type="transmembrane region" description="Helical" evidence="8">
    <location>
        <begin position="416"/>
        <end position="437"/>
    </location>
</feature>
<feature type="transmembrane region" description="Helical" evidence="8">
    <location>
        <begin position="21"/>
        <end position="39"/>
    </location>
</feature>
<dbReference type="GO" id="GO:0005637">
    <property type="term" value="C:nuclear inner membrane"/>
    <property type="evidence" value="ECO:0007669"/>
    <property type="project" value="TreeGrafter"/>
</dbReference>
<dbReference type="Pfam" id="PF10034">
    <property type="entry name" value="Dpy19"/>
    <property type="match status" value="1"/>
</dbReference>